<dbReference type="EMBL" id="BK032845">
    <property type="protein sequence ID" value="DAF63901.1"/>
    <property type="molecule type" value="Genomic_DNA"/>
</dbReference>
<protein>
    <submittedName>
        <fullName evidence="1">Uncharacterized protein</fullName>
    </submittedName>
</protein>
<accession>A0A8S5TKT0</accession>
<name>A0A8S5TKT0_9CAUD</name>
<reference evidence="1" key="1">
    <citation type="journal article" date="2021" name="Proc. Natl. Acad. Sci. U.S.A.">
        <title>A Catalog of Tens of Thousands of Viruses from Human Metagenomes Reveals Hidden Associations with Chronic Diseases.</title>
        <authorList>
            <person name="Tisza M.J."/>
            <person name="Buck C.B."/>
        </authorList>
    </citation>
    <scope>NUCLEOTIDE SEQUENCE</scope>
    <source>
        <strain evidence="1">Ctgn638</strain>
    </source>
</reference>
<sequence length="113" mass="12843">MAKLFNKAKAIVLKIDDFREEKLEDFIANEILAKLDNSKKIDELEKQAILTGIRTANIYMATYEVPEVPEEIKERIADAGVKALGKANKLLQKQLNKKSKGYIKRHKEGKADD</sequence>
<organism evidence="1">
    <name type="scientific">Siphoviridae sp. ctgn638</name>
    <dbReference type="NCBI Taxonomy" id="2827913"/>
    <lineage>
        <taxon>Viruses</taxon>
        <taxon>Duplodnaviria</taxon>
        <taxon>Heunggongvirae</taxon>
        <taxon>Uroviricota</taxon>
        <taxon>Caudoviricetes</taxon>
    </lineage>
</organism>
<proteinExistence type="predicted"/>
<evidence type="ECO:0000313" key="1">
    <source>
        <dbReference type="EMBL" id="DAF63901.1"/>
    </source>
</evidence>